<comment type="caution">
    <text evidence="1">The sequence shown here is derived from an EMBL/GenBank/DDBJ whole genome shotgun (WGS) entry which is preliminary data.</text>
</comment>
<feature type="non-terminal residue" evidence="1">
    <location>
        <position position="113"/>
    </location>
</feature>
<feature type="non-terminal residue" evidence="1">
    <location>
        <position position="1"/>
    </location>
</feature>
<gene>
    <name evidence="1" type="primary">Stard10_1</name>
    <name evidence="1" type="ORF">STECAR_R15755</name>
</gene>
<dbReference type="EMBL" id="VZSC01019042">
    <property type="protein sequence ID" value="NWX52374.1"/>
    <property type="molecule type" value="Genomic_DNA"/>
</dbReference>
<name>A0A7K6WZD9_STECA</name>
<sequence length="113" mass="12564">MLHDIGYQRKRDTNVIDTRDIARVAANARHPKPLKNRDVVTLRSWRVEDGYSTIIDLSVKTPGRWRLSAASAQKHPPRKDLAWAAPLLPGYLVHSAEPASCSLSYPAQVAPKG</sequence>
<evidence type="ECO:0000313" key="2">
    <source>
        <dbReference type="Proteomes" id="UP000516988"/>
    </source>
</evidence>
<dbReference type="SUPFAM" id="SSF55961">
    <property type="entry name" value="Bet v1-like"/>
    <property type="match status" value="1"/>
</dbReference>
<dbReference type="Gene3D" id="3.30.530.20">
    <property type="match status" value="1"/>
</dbReference>
<reference evidence="1 2" key="1">
    <citation type="submission" date="2019-09" db="EMBL/GenBank/DDBJ databases">
        <title>Bird 10,000 Genomes (B10K) Project - Family phase.</title>
        <authorList>
            <person name="Zhang G."/>
        </authorList>
    </citation>
    <scope>NUCLEOTIDE SEQUENCE [LARGE SCALE GENOMIC DNA]</scope>
    <source>
        <strain evidence="1">OUT-0004</strain>
    </source>
</reference>
<organism evidence="1 2">
    <name type="scientific">Steatornis caripensis</name>
    <name type="common">Oilbird</name>
    <dbReference type="NCBI Taxonomy" id="48435"/>
    <lineage>
        <taxon>Eukaryota</taxon>
        <taxon>Metazoa</taxon>
        <taxon>Chordata</taxon>
        <taxon>Craniata</taxon>
        <taxon>Vertebrata</taxon>
        <taxon>Euteleostomi</taxon>
        <taxon>Archelosauria</taxon>
        <taxon>Archosauria</taxon>
        <taxon>Dinosauria</taxon>
        <taxon>Saurischia</taxon>
        <taxon>Theropoda</taxon>
        <taxon>Coelurosauria</taxon>
        <taxon>Aves</taxon>
        <taxon>Neognathae</taxon>
        <taxon>Neoaves</taxon>
        <taxon>Strisores</taxon>
        <taxon>Caprimulgiformes</taxon>
        <taxon>Steatornithidae</taxon>
        <taxon>Steatornis</taxon>
    </lineage>
</organism>
<keyword evidence="2" id="KW-1185">Reference proteome</keyword>
<proteinExistence type="predicted"/>
<protein>
    <submittedName>
        <fullName evidence="1">STA10 protein</fullName>
    </submittedName>
</protein>
<dbReference type="AlphaFoldDB" id="A0A7K6WZD9"/>
<dbReference type="OrthoDB" id="5403181at2759"/>
<evidence type="ECO:0000313" key="1">
    <source>
        <dbReference type="EMBL" id="NWX52374.1"/>
    </source>
</evidence>
<dbReference type="Proteomes" id="UP000516988">
    <property type="component" value="Unassembled WGS sequence"/>
</dbReference>
<accession>A0A7K6WZD9</accession>
<dbReference type="InterPro" id="IPR023393">
    <property type="entry name" value="START-like_dom_sf"/>
</dbReference>